<dbReference type="SMART" id="SM00486">
    <property type="entry name" value="POLBc"/>
    <property type="match status" value="1"/>
</dbReference>
<dbReference type="HOGENOM" id="CLU_000203_6_2_12"/>
<keyword evidence="4" id="KW-0548">Nucleotidyltransferase</keyword>
<dbReference type="PANTHER" id="PTHR10322">
    <property type="entry name" value="DNA POLYMERASE CATALYTIC SUBUNIT"/>
    <property type="match status" value="1"/>
</dbReference>
<dbReference type="Proteomes" id="UP000006048">
    <property type="component" value="Chromosome"/>
</dbReference>
<evidence type="ECO:0000256" key="5">
    <source>
        <dbReference type="ARBA" id="ARBA00022932"/>
    </source>
</evidence>
<dbReference type="PATRIC" id="fig|869212.3.peg.36"/>
<dbReference type="GO" id="GO:0003677">
    <property type="term" value="F:DNA binding"/>
    <property type="evidence" value="ECO:0007669"/>
    <property type="project" value="UniProtKB-KW"/>
</dbReference>
<sequence>MPSPGISARWHFAGYLFDAYSVGDQIYLWLLSDDRHLLQVAETFYPVIYVHANTEIYRKVVARLAATGALAAPPRLEKKLLFYENRTIDALRVEIADPGMLLGLKRRLFTLYGRFDIYHSDLDPVSSYLSSRNLYPLAPVKVRTQLSGRSNRLVAIETSGSAYDLEYQLPPLRILKMALQHSHRLGVSAANPLILKIEDRDYTLAERRGEDYIHKLNQIIRTEDPDCIISAYGDQVILPFLYETAQKSGVRLELDRDLAAPISRNIRKKGSSFNTYGSWIYRSASYPLYGRWHIDQHNSFTFKHTDLAGTIELARISRMGVQRLARASTGNALTDMEADVAIRKNYLVPWQKSALENRKTWYELQLYDKGSLIYQPDISKGVVRHNVAQLDFSQMYPTIMHRHNISPETINCPCCRDDASVPRVPETGYHICSKRRGVVSDALAHILSRRRYYKAKLQEPLDEKLRAVYEQRTDSLKWMNVVSFGYLGFRNAKFGKLESHESVTAFGRDKLLKAIQLAERHGFELVHAITDCIFIAKPNESNFSAEEINRLCAEIYRETDVEMSTEGIYSWALFLPSRTDSRMPVANRYMGRFQTGKFKLRGIAVRRKDMPQYITDFQRELLVLIKDCLTAADVAAMYGPAKQLYEERIAELTAQKVSWRLLLLRRTASHELEDYQVMNGTSLSMHSLQAAGMHIAPGEKVRYFVVQQNHRDLSRRYMAEEIAEQRRSEYLHYDAAYYVKLLFESFAEIFAPFISQKILSPTESLQPEIFDLNPKS</sequence>
<protein>
    <recommendedName>
        <fullName evidence="2">DNA-directed DNA polymerase</fullName>
        <ecNumber evidence="2">2.7.7.7</ecNumber>
    </recommendedName>
</protein>
<comment type="similarity">
    <text evidence="1">Belongs to the DNA polymerase type-B family.</text>
</comment>
<evidence type="ECO:0000256" key="7">
    <source>
        <dbReference type="ARBA" id="ARBA00049244"/>
    </source>
</evidence>
<keyword evidence="6" id="KW-0238">DNA-binding</keyword>
<evidence type="ECO:0000256" key="3">
    <source>
        <dbReference type="ARBA" id="ARBA00022679"/>
    </source>
</evidence>
<dbReference type="InterPro" id="IPR036397">
    <property type="entry name" value="RNaseH_sf"/>
</dbReference>
<dbReference type="EC" id="2.7.7.7" evidence="2"/>
<dbReference type="Gene3D" id="1.10.132.60">
    <property type="entry name" value="DNA polymerase family B, C-terminal domain"/>
    <property type="match status" value="1"/>
</dbReference>
<evidence type="ECO:0000256" key="2">
    <source>
        <dbReference type="ARBA" id="ARBA00012417"/>
    </source>
</evidence>
<evidence type="ECO:0000256" key="1">
    <source>
        <dbReference type="ARBA" id="ARBA00005755"/>
    </source>
</evidence>
<dbReference type="InterPro" id="IPR042087">
    <property type="entry name" value="DNA_pol_B_thumb"/>
</dbReference>
<evidence type="ECO:0000256" key="6">
    <source>
        <dbReference type="ARBA" id="ARBA00023125"/>
    </source>
</evidence>
<organism evidence="9 10">
    <name type="scientific">Turneriella parva (strain ATCC BAA-1111 / DSM 21527 / NCTC 11395 / H)</name>
    <name type="common">Leptospira parva</name>
    <dbReference type="NCBI Taxonomy" id="869212"/>
    <lineage>
        <taxon>Bacteria</taxon>
        <taxon>Pseudomonadati</taxon>
        <taxon>Spirochaetota</taxon>
        <taxon>Spirochaetia</taxon>
        <taxon>Leptospirales</taxon>
        <taxon>Leptospiraceae</taxon>
        <taxon>Turneriella</taxon>
    </lineage>
</organism>
<name>I4B0D4_TURPD</name>
<dbReference type="KEGG" id="tpx:Turpa_0079"/>
<dbReference type="InterPro" id="IPR023211">
    <property type="entry name" value="DNA_pol_palm_dom_sf"/>
</dbReference>
<dbReference type="Gene3D" id="1.10.287.690">
    <property type="entry name" value="Helix hairpin bin"/>
    <property type="match status" value="1"/>
</dbReference>
<reference evidence="9 10" key="1">
    <citation type="submission" date="2012-06" db="EMBL/GenBank/DDBJ databases">
        <title>The complete chromosome of genome of Turneriella parva DSM 21527.</title>
        <authorList>
            <consortium name="US DOE Joint Genome Institute (JGI-PGF)"/>
            <person name="Lucas S."/>
            <person name="Han J."/>
            <person name="Lapidus A."/>
            <person name="Bruce D."/>
            <person name="Goodwin L."/>
            <person name="Pitluck S."/>
            <person name="Peters L."/>
            <person name="Kyrpides N."/>
            <person name="Mavromatis K."/>
            <person name="Ivanova N."/>
            <person name="Mikhailova N."/>
            <person name="Chertkov O."/>
            <person name="Detter J.C."/>
            <person name="Tapia R."/>
            <person name="Han C."/>
            <person name="Land M."/>
            <person name="Hauser L."/>
            <person name="Markowitz V."/>
            <person name="Cheng J.-F."/>
            <person name="Hugenholtz P."/>
            <person name="Woyke T."/>
            <person name="Wu D."/>
            <person name="Gronow S."/>
            <person name="Wellnitz S."/>
            <person name="Brambilla E."/>
            <person name="Klenk H.-P."/>
            <person name="Eisen J.A."/>
        </authorList>
    </citation>
    <scope>NUCLEOTIDE SEQUENCE [LARGE SCALE GENOMIC DNA]</scope>
    <source>
        <strain evidence="10">ATCC BAA-1111 / DSM 21527 / NCTC 11395 / H</strain>
    </source>
</reference>
<dbReference type="OrthoDB" id="139066at2"/>
<dbReference type="AlphaFoldDB" id="I4B0D4"/>
<dbReference type="Gene3D" id="3.30.420.10">
    <property type="entry name" value="Ribonuclease H-like superfamily/Ribonuclease H"/>
    <property type="match status" value="1"/>
</dbReference>
<evidence type="ECO:0000313" key="9">
    <source>
        <dbReference type="EMBL" id="AFM10741.1"/>
    </source>
</evidence>
<dbReference type="Pfam" id="PF00136">
    <property type="entry name" value="DNA_pol_B"/>
    <property type="match status" value="1"/>
</dbReference>
<dbReference type="Gene3D" id="3.30.342.10">
    <property type="entry name" value="DNA Polymerase, chain B, domain 1"/>
    <property type="match status" value="1"/>
</dbReference>
<feature type="domain" description="DNA-directed DNA polymerase family B multifunctional" evidence="8">
    <location>
        <begin position="344"/>
        <end position="752"/>
    </location>
</feature>
<dbReference type="InterPro" id="IPR006134">
    <property type="entry name" value="DNA-dir_DNA_pol_B_multi_dom"/>
</dbReference>
<keyword evidence="5" id="KW-0239">DNA-directed DNA polymerase</keyword>
<keyword evidence="3" id="KW-0808">Transferase</keyword>
<dbReference type="PANTHER" id="PTHR10322:SF23">
    <property type="entry name" value="DNA POLYMERASE DELTA CATALYTIC SUBUNIT"/>
    <property type="match status" value="1"/>
</dbReference>
<evidence type="ECO:0000313" key="10">
    <source>
        <dbReference type="Proteomes" id="UP000006048"/>
    </source>
</evidence>
<dbReference type="EMBL" id="CP002959">
    <property type="protein sequence ID" value="AFM10741.1"/>
    <property type="molecule type" value="Genomic_DNA"/>
</dbReference>
<gene>
    <name evidence="9" type="ordered locus">Turpa_0079</name>
</gene>
<accession>I4B0D4</accession>
<dbReference type="InterPro" id="IPR050240">
    <property type="entry name" value="DNA_pol_type-B"/>
</dbReference>
<dbReference type="RefSeq" id="WP_014801262.1">
    <property type="nucleotide sequence ID" value="NC_018020.1"/>
</dbReference>
<evidence type="ECO:0000256" key="4">
    <source>
        <dbReference type="ARBA" id="ARBA00022695"/>
    </source>
</evidence>
<keyword evidence="10" id="KW-1185">Reference proteome</keyword>
<dbReference type="SUPFAM" id="SSF53098">
    <property type="entry name" value="Ribonuclease H-like"/>
    <property type="match status" value="1"/>
</dbReference>
<dbReference type="GO" id="GO:0000166">
    <property type="term" value="F:nucleotide binding"/>
    <property type="evidence" value="ECO:0007669"/>
    <property type="project" value="InterPro"/>
</dbReference>
<dbReference type="InterPro" id="IPR006172">
    <property type="entry name" value="DNA-dir_DNA_pol_B"/>
</dbReference>
<evidence type="ECO:0000259" key="8">
    <source>
        <dbReference type="Pfam" id="PF00136"/>
    </source>
</evidence>
<dbReference type="STRING" id="869212.Turpa_0079"/>
<dbReference type="Gene3D" id="3.90.1600.10">
    <property type="entry name" value="Palm domain of DNA polymerase"/>
    <property type="match status" value="1"/>
</dbReference>
<dbReference type="SUPFAM" id="SSF56672">
    <property type="entry name" value="DNA/RNA polymerases"/>
    <property type="match status" value="1"/>
</dbReference>
<comment type="catalytic activity">
    <reaction evidence="7">
        <text>DNA(n) + a 2'-deoxyribonucleoside 5'-triphosphate = DNA(n+1) + diphosphate</text>
        <dbReference type="Rhea" id="RHEA:22508"/>
        <dbReference type="Rhea" id="RHEA-COMP:17339"/>
        <dbReference type="Rhea" id="RHEA-COMP:17340"/>
        <dbReference type="ChEBI" id="CHEBI:33019"/>
        <dbReference type="ChEBI" id="CHEBI:61560"/>
        <dbReference type="ChEBI" id="CHEBI:173112"/>
        <dbReference type="EC" id="2.7.7.7"/>
    </reaction>
</comment>
<dbReference type="InterPro" id="IPR043502">
    <property type="entry name" value="DNA/RNA_pol_sf"/>
</dbReference>
<dbReference type="InterPro" id="IPR012337">
    <property type="entry name" value="RNaseH-like_sf"/>
</dbReference>
<dbReference type="GO" id="GO:0003887">
    <property type="term" value="F:DNA-directed DNA polymerase activity"/>
    <property type="evidence" value="ECO:0007669"/>
    <property type="project" value="UniProtKB-KW"/>
</dbReference>
<dbReference type="GO" id="GO:0006261">
    <property type="term" value="P:DNA-templated DNA replication"/>
    <property type="evidence" value="ECO:0007669"/>
    <property type="project" value="TreeGrafter"/>
</dbReference>
<proteinExistence type="inferred from homology"/>